<dbReference type="PANTHER" id="PTHR46236:SF35">
    <property type="entry name" value="MATH DOMAIN-CONTAINING PROTEIN"/>
    <property type="match status" value="1"/>
</dbReference>
<dbReference type="InterPro" id="IPR002083">
    <property type="entry name" value="MATH/TRAF_dom"/>
</dbReference>
<organism evidence="5 6">
    <name type="scientific">Hevea brasiliensis</name>
    <name type="common">Para rubber tree</name>
    <name type="synonym">Siphonia brasiliensis</name>
    <dbReference type="NCBI Taxonomy" id="3981"/>
    <lineage>
        <taxon>Eukaryota</taxon>
        <taxon>Viridiplantae</taxon>
        <taxon>Streptophyta</taxon>
        <taxon>Embryophyta</taxon>
        <taxon>Tracheophyta</taxon>
        <taxon>Spermatophyta</taxon>
        <taxon>Magnoliopsida</taxon>
        <taxon>eudicotyledons</taxon>
        <taxon>Gunneridae</taxon>
        <taxon>Pentapetalae</taxon>
        <taxon>rosids</taxon>
        <taxon>fabids</taxon>
        <taxon>Malpighiales</taxon>
        <taxon>Euphorbiaceae</taxon>
        <taxon>Crotonoideae</taxon>
        <taxon>Micrandreae</taxon>
        <taxon>Hevea</taxon>
    </lineage>
</organism>
<feature type="coiled-coil region" evidence="2">
    <location>
        <begin position="404"/>
        <end position="431"/>
    </location>
</feature>
<keyword evidence="1 2" id="KW-0175">Coiled coil</keyword>
<sequence length="448" mass="50154">MQQTESKAIPFRFTWTINNFSKLTGKMLYSEVFCAGGCNWRLLIFPKGNNVDFLSIYLDVADSTSLPQGWSRDAKFSLAVVNQSNSTSTVKYDTICVFNASQGDWGFTSFIPLSKIKSPAEGFLVDDTLVVEAEVVVYSVKHYSRADPEKKAASNETKLSEPMAAPPTKQVQEVIATGTKVVPPTIIETPLTTEEAIQTTAPTRDKVIKSSTPPSITVEKNILTKDSPSENRKSSLDVLTTSRGLLTELSSRTRKRKSPSSSEISMSNQAPNPEVWQKQKETLEGFFNMPLEAIQQANAYAIIEGIIHSLIQNSNYLSEKTILEILLARVAEFRESIPMAMAIKETAEARIISLLGKATDLDARLEEREKKLSFLVTEFSRLSKEEEKLETEGHFLITQKEEILAHKKDVLADLEKTNDESSEDVEEWRNLEREIKQADVDFLGVKRN</sequence>
<dbReference type="InterPro" id="IPR008974">
    <property type="entry name" value="TRAF-like"/>
</dbReference>
<dbReference type="AlphaFoldDB" id="A0A6A6LF14"/>
<proteinExistence type="predicted"/>
<evidence type="ECO:0000259" key="4">
    <source>
        <dbReference type="PROSITE" id="PS50144"/>
    </source>
</evidence>
<evidence type="ECO:0000256" key="2">
    <source>
        <dbReference type="SAM" id="Coils"/>
    </source>
</evidence>
<evidence type="ECO:0000313" key="5">
    <source>
        <dbReference type="EMBL" id="KAF2300011.1"/>
    </source>
</evidence>
<feature type="domain" description="MATH" evidence="4">
    <location>
        <begin position="10"/>
        <end position="135"/>
    </location>
</feature>
<dbReference type="Gene3D" id="2.60.210.10">
    <property type="entry name" value="Apoptosis, Tumor Necrosis Factor Receptor Associated Protein 2, Chain A"/>
    <property type="match status" value="1"/>
</dbReference>
<gene>
    <name evidence="5" type="ORF">GH714_006688</name>
</gene>
<accession>A0A6A6LF14</accession>
<dbReference type="EMBL" id="JAAGAX010000010">
    <property type="protein sequence ID" value="KAF2300011.1"/>
    <property type="molecule type" value="Genomic_DNA"/>
</dbReference>
<feature type="region of interest" description="Disordered" evidence="3">
    <location>
        <begin position="192"/>
        <end position="274"/>
    </location>
</feature>
<dbReference type="CDD" id="cd00121">
    <property type="entry name" value="MATH"/>
    <property type="match status" value="1"/>
</dbReference>
<dbReference type="SUPFAM" id="SSF49599">
    <property type="entry name" value="TRAF domain-like"/>
    <property type="match status" value="1"/>
</dbReference>
<dbReference type="FunFam" id="2.60.210.10:FF:000005">
    <property type="entry name" value="Ubiquitin carboxyl-terminal hydrolase 13"/>
    <property type="match status" value="1"/>
</dbReference>
<protein>
    <recommendedName>
        <fullName evidence="4">MATH domain-containing protein</fullName>
    </recommendedName>
</protein>
<dbReference type="Proteomes" id="UP000467840">
    <property type="component" value="Chromosome 4"/>
</dbReference>
<dbReference type="InterPro" id="IPR050804">
    <property type="entry name" value="MCC"/>
</dbReference>
<dbReference type="SMART" id="SM00061">
    <property type="entry name" value="MATH"/>
    <property type="match status" value="1"/>
</dbReference>
<evidence type="ECO:0000256" key="1">
    <source>
        <dbReference type="ARBA" id="ARBA00023054"/>
    </source>
</evidence>
<keyword evidence="6" id="KW-1185">Reference proteome</keyword>
<reference evidence="5 6" key="1">
    <citation type="journal article" date="2020" name="Mol. Plant">
        <title>The Chromosome-Based Rubber Tree Genome Provides New Insights into Spurge Genome Evolution and Rubber Biosynthesis.</title>
        <authorList>
            <person name="Liu J."/>
            <person name="Shi C."/>
            <person name="Shi C.C."/>
            <person name="Li W."/>
            <person name="Zhang Q.J."/>
            <person name="Zhang Y."/>
            <person name="Li K."/>
            <person name="Lu H.F."/>
            <person name="Shi C."/>
            <person name="Zhu S.T."/>
            <person name="Xiao Z.Y."/>
            <person name="Nan H."/>
            <person name="Yue Y."/>
            <person name="Zhu X.G."/>
            <person name="Wu Y."/>
            <person name="Hong X.N."/>
            <person name="Fan G.Y."/>
            <person name="Tong Y."/>
            <person name="Zhang D."/>
            <person name="Mao C.L."/>
            <person name="Liu Y.L."/>
            <person name="Hao S.J."/>
            <person name="Liu W.Q."/>
            <person name="Lv M.Q."/>
            <person name="Zhang H.B."/>
            <person name="Liu Y."/>
            <person name="Hu-Tang G.R."/>
            <person name="Wang J.P."/>
            <person name="Wang J.H."/>
            <person name="Sun Y.H."/>
            <person name="Ni S.B."/>
            <person name="Chen W.B."/>
            <person name="Zhang X.C."/>
            <person name="Jiao Y.N."/>
            <person name="Eichler E.E."/>
            <person name="Li G.H."/>
            <person name="Liu X."/>
            <person name="Gao L.Z."/>
        </authorList>
    </citation>
    <scope>NUCLEOTIDE SEQUENCE [LARGE SCALE GENOMIC DNA]</scope>
    <source>
        <strain evidence="6">cv. GT1</strain>
        <tissue evidence="5">Leaf</tissue>
    </source>
</reference>
<comment type="caution">
    <text evidence="5">The sequence shown here is derived from an EMBL/GenBank/DDBJ whole genome shotgun (WGS) entry which is preliminary data.</text>
</comment>
<evidence type="ECO:0000256" key="3">
    <source>
        <dbReference type="SAM" id="MobiDB-lite"/>
    </source>
</evidence>
<name>A0A6A6LF14_HEVBR</name>
<dbReference type="Pfam" id="PF22486">
    <property type="entry name" value="MATH_2"/>
    <property type="match status" value="1"/>
</dbReference>
<dbReference type="PANTHER" id="PTHR46236">
    <property type="entry name" value="TRAF-LIKE SUPERFAMILY PROTEIN"/>
    <property type="match status" value="1"/>
</dbReference>
<feature type="region of interest" description="Disordered" evidence="3">
    <location>
        <begin position="149"/>
        <end position="169"/>
    </location>
</feature>
<evidence type="ECO:0000313" key="6">
    <source>
        <dbReference type="Proteomes" id="UP000467840"/>
    </source>
</evidence>
<dbReference type="PROSITE" id="PS50144">
    <property type="entry name" value="MATH"/>
    <property type="match status" value="1"/>
</dbReference>